<dbReference type="Pfam" id="PF17676">
    <property type="entry name" value="Peptidase_S66C"/>
    <property type="match status" value="1"/>
</dbReference>
<evidence type="ECO:0000259" key="6">
    <source>
        <dbReference type="Pfam" id="PF02016"/>
    </source>
</evidence>
<proteinExistence type="inferred from homology"/>
<dbReference type="InterPro" id="IPR040449">
    <property type="entry name" value="Peptidase_S66_N"/>
</dbReference>
<keyword evidence="9" id="KW-1185">Reference proteome</keyword>
<keyword evidence="5" id="KW-0720">Serine protease</keyword>
<keyword evidence="2" id="KW-0121">Carboxypeptidase</keyword>
<sequence>MDYNHGKLLNKGDTVGLTAPAGPVKADKLEAAINVIKEMGFEVEIGQTCFVNYGGYLAGPPELRARELNAMFANPNISAIFCLRGGYGSPQLLHMLDYELIFRHPKLFIGYSDITALHIALQQQSKLATIHGPMPASDLIEADEFTKAHLQNVLMHPRQLRVMKNPGEKQIGCLVPGFAQGILTGGNLTLITSLLGTPYEIETKGKILFLEDIAEEPYKIDRMLTQLALAGKFSDVAGIILGTWTNCTSKEGQESFQVEDLFEKIIAPYNKPTIYNVQAGHCKPALTLPFGEVAYVDATNKTFLLGV</sequence>
<dbReference type="SUPFAM" id="SSF52317">
    <property type="entry name" value="Class I glutamine amidotransferase-like"/>
    <property type="match status" value="1"/>
</dbReference>
<dbReference type="PANTHER" id="PTHR30237">
    <property type="entry name" value="MURAMOYLTETRAPEPTIDE CARBOXYPEPTIDASE"/>
    <property type="match status" value="1"/>
</dbReference>
<dbReference type="SUPFAM" id="SSF141986">
    <property type="entry name" value="LD-carboxypeptidase A C-terminal domain-like"/>
    <property type="match status" value="1"/>
</dbReference>
<evidence type="ECO:0000256" key="3">
    <source>
        <dbReference type="ARBA" id="ARBA00022670"/>
    </source>
</evidence>
<comment type="caution">
    <text evidence="8">The sequence shown here is derived from an EMBL/GenBank/DDBJ whole genome shotgun (WGS) entry which is preliminary data.</text>
</comment>
<dbReference type="Proteomes" id="UP001596147">
    <property type="component" value="Unassembled WGS sequence"/>
</dbReference>
<feature type="domain" description="LD-carboxypeptidase C-terminal" evidence="7">
    <location>
        <begin position="180"/>
        <end position="294"/>
    </location>
</feature>
<evidence type="ECO:0000256" key="1">
    <source>
        <dbReference type="ARBA" id="ARBA00010233"/>
    </source>
</evidence>
<dbReference type="Gene3D" id="3.50.30.60">
    <property type="entry name" value="LD-carboxypeptidase A C-terminal domain-like"/>
    <property type="match status" value="1"/>
</dbReference>
<evidence type="ECO:0000313" key="8">
    <source>
        <dbReference type="EMBL" id="MFC5466530.1"/>
    </source>
</evidence>
<dbReference type="InterPro" id="IPR027461">
    <property type="entry name" value="Carboxypeptidase_A_C_sf"/>
</dbReference>
<dbReference type="RefSeq" id="WP_382354704.1">
    <property type="nucleotide sequence ID" value="NZ_JBHSMC010000027.1"/>
</dbReference>
<dbReference type="PANTHER" id="PTHR30237:SF2">
    <property type="entry name" value="MUREIN TETRAPEPTIDE CARBOXYPEPTIDASE"/>
    <property type="match status" value="1"/>
</dbReference>
<dbReference type="InterPro" id="IPR040921">
    <property type="entry name" value="Peptidase_S66C"/>
</dbReference>
<dbReference type="CDD" id="cd07025">
    <property type="entry name" value="Peptidase_S66"/>
    <property type="match status" value="1"/>
</dbReference>
<dbReference type="EMBL" id="JBHSMC010000027">
    <property type="protein sequence ID" value="MFC5466530.1"/>
    <property type="molecule type" value="Genomic_DNA"/>
</dbReference>
<keyword evidence="3" id="KW-0645">Protease</keyword>
<organism evidence="8 9">
    <name type="scientific">Lederbergia graminis</name>
    <dbReference type="NCBI Taxonomy" id="735518"/>
    <lineage>
        <taxon>Bacteria</taxon>
        <taxon>Bacillati</taxon>
        <taxon>Bacillota</taxon>
        <taxon>Bacilli</taxon>
        <taxon>Bacillales</taxon>
        <taxon>Bacillaceae</taxon>
        <taxon>Lederbergia</taxon>
    </lineage>
</organism>
<dbReference type="InterPro" id="IPR029062">
    <property type="entry name" value="Class_I_gatase-like"/>
</dbReference>
<dbReference type="InterPro" id="IPR003507">
    <property type="entry name" value="S66_fam"/>
</dbReference>
<keyword evidence="4" id="KW-0378">Hydrolase</keyword>
<evidence type="ECO:0000256" key="2">
    <source>
        <dbReference type="ARBA" id="ARBA00022645"/>
    </source>
</evidence>
<reference evidence="9" key="1">
    <citation type="journal article" date="2019" name="Int. J. Syst. Evol. Microbiol.">
        <title>The Global Catalogue of Microorganisms (GCM) 10K type strain sequencing project: providing services to taxonomists for standard genome sequencing and annotation.</title>
        <authorList>
            <consortium name="The Broad Institute Genomics Platform"/>
            <consortium name="The Broad Institute Genome Sequencing Center for Infectious Disease"/>
            <person name="Wu L."/>
            <person name="Ma J."/>
        </authorList>
    </citation>
    <scope>NUCLEOTIDE SEQUENCE [LARGE SCALE GENOMIC DNA]</scope>
    <source>
        <strain evidence="9">CGMCC 1.12237</strain>
    </source>
</reference>
<evidence type="ECO:0000313" key="9">
    <source>
        <dbReference type="Proteomes" id="UP001596147"/>
    </source>
</evidence>
<protein>
    <submittedName>
        <fullName evidence="8">LD-carboxypeptidase</fullName>
    </submittedName>
</protein>
<dbReference type="Gene3D" id="3.40.50.10740">
    <property type="entry name" value="Class I glutamine amidotransferase-like"/>
    <property type="match status" value="1"/>
</dbReference>
<name>A0ABW0LL43_9BACI</name>
<dbReference type="Pfam" id="PF02016">
    <property type="entry name" value="Peptidase_S66"/>
    <property type="match status" value="1"/>
</dbReference>
<evidence type="ECO:0000259" key="7">
    <source>
        <dbReference type="Pfam" id="PF17676"/>
    </source>
</evidence>
<evidence type="ECO:0000256" key="5">
    <source>
        <dbReference type="ARBA" id="ARBA00022825"/>
    </source>
</evidence>
<evidence type="ECO:0000256" key="4">
    <source>
        <dbReference type="ARBA" id="ARBA00022801"/>
    </source>
</evidence>
<dbReference type="PIRSF" id="PIRSF028757">
    <property type="entry name" value="LD-carboxypeptidase"/>
    <property type="match status" value="1"/>
</dbReference>
<feature type="domain" description="LD-carboxypeptidase N-terminal" evidence="6">
    <location>
        <begin position="15"/>
        <end position="132"/>
    </location>
</feature>
<accession>A0ABW0LL43</accession>
<dbReference type="InterPro" id="IPR027478">
    <property type="entry name" value="LdcA_N"/>
</dbReference>
<comment type="similarity">
    <text evidence="1">Belongs to the peptidase S66 family.</text>
</comment>
<gene>
    <name evidence="8" type="ORF">ACFPM4_17545</name>
</gene>